<name>A0A067QGT7_9AGAM</name>
<dbReference type="AlphaFoldDB" id="A0A067QGT7"/>
<organism evidence="3 4">
    <name type="scientific">Jaapia argillacea MUCL 33604</name>
    <dbReference type="NCBI Taxonomy" id="933084"/>
    <lineage>
        <taxon>Eukaryota</taxon>
        <taxon>Fungi</taxon>
        <taxon>Dikarya</taxon>
        <taxon>Basidiomycota</taxon>
        <taxon>Agaricomycotina</taxon>
        <taxon>Agaricomycetes</taxon>
        <taxon>Agaricomycetidae</taxon>
        <taxon>Jaapiales</taxon>
        <taxon>Jaapiaceae</taxon>
        <taxon>Jaapia</taxon>
    </lineage>
</organism>
<keyword evidence="4" id="KW-1185">Reference proteome</keyword>
<dbReference type="OrthoDB" id="2442602at2759"/>
<dbReference type="EMBL" id="KL197712">
    <property type="protein sequence ID" value="KDQ61816.1"/>
    <property type="molecule type" value="Genomic_DNA"/>
</dbReference>
<evidence type="ECO:0000256" key="1">
    <source>
        <dbReference type="SAM" id="Coils"/>
    </source>
</evidence>
<accession>A0A067QGT7</accession>
<dbReference type="InParanoid" id="A0A067QGT7"/>
<feature type="compositionally biased region" description="Basic and acidic residues" evidence="2">
    <location>
        <begin position="28"/>
        <end position="49"/>
    </location>
</feature>
<evidence type="ECO:0000256" key="2">
    <source>
        <dbReference type="SAM" id="MobiDB-lite"/>
    </source>
</evidence>
<dbReference type="HOGENOM" id="CLU_1602982_0_0_1"/>
<evidence type="ECO:0000313" key="4">
    <source>
        <dbReference type="Proteomes" id="UP000027265"/>
    </source>
</evidence>
<dbReference type="STRING" id="933084.A0A067QGT7"/>
<evidence type="ECO:0000313" key="3">
    <source>
        <dbReference type="EMBL" id="KDQ61816.1"/>
    </source>
</evidence>
<gene>
    <name evidence="3" type="ORF">JAAARDRAFT_190531</name>
</gene>
<feature type="region of interest" description="Disordered" evidence="2">
    <location>
        <begin position="130"/>
        <end position="166"/>
    </location>
</feature>
<sequence>MEASTSTHPHPHPRPEPLRTNSSTRVPRAGDKDKDKGDDKAKTRGNKYKEKFHTLREKYDQVTSMNEQLQRDLDIYNAKMKHLQAEQDLLMDAMFIVLQSDPRLHQIYHDPDLPLPPNPPSVIPRMELAERERRISNGYSHSPHMRVNGAGYSADRNTPPPEEHER</sequence>
<protein>
    <submittedName>
        <fullName evidence="3">Uncharacterized protein</fullName>
    </submittedName>
</protein>
<feature type="region of interest" description="Disordered" evidence="2">
    <location>
        <begin position="1"/>
        <end position="49"/>
    </location>
</feature>
<proteinExistence type="predicted"/>
<keyword evidence="1" id="KW-0175">Coiled coil</keyword>
<feature type="coiled-coil region" evidence="1">
    <location>
        <begin position="52"/>
        <end position="86"/>
    </location>
</feature>
<dbReference type="Proteomes" id="UP000027265">
    <property type="component" value="Unassembled WGS sequence"/>
</dbReference>
<reference evidence="4" key="1">
    <citation type="journal article" date="2014" name="Proc. Natl. Acad. Sci. U.S.A.">
        <title>Extensive sampling of basidiomycete genomes demonstrates inadequacy of the white-rot/brown-rot paradigm for wood decay fungi.</title>
        <authorList>
            <person name="Riley R."/>
            <person name="Salamov A.A."/>
            <person name="Brown D.W."/>
            <person name="Nagy L.G."/>
            <person name="Floudas D."/>
            <person name="Held B.W."/>
            <person name="Levasseur A."/>
            <person name="Lombard V."/>
            <person name="Morin E."/>
            <person name="Otillar R."/>
            <person name="Lindquist E.A."/>
            <person name="Sun H."/>
            <person name="LaButti K.M."/>
            <person name="Schmutz J."/>
            <person name="Jabbour D."/>
            <person name="Luo H."/>
            <person name="Baker S.E."/>
            <person name="Pisabarro A.G."/>
            <person name="Walton J.D."/>
            <person name="Blanchette R.A."/>
            <person name="Henrissat B."/>
            <person name="Martin F."/>
            <person name="Cullen D."/>
            <person name="Hibbett D.S."/>
            <person name="Grigoriev I.V."/>
        </authorList>
    </citation>
    <scope>NUCLEOTIDE SEQUENCE [LARGE SCALE GENOMIC DNA]</scope>
    <source>
        <strain evidence="4">MUCL 33604</strain>
    </source>
</reference>